<evidence type="ECO:0000313" key="3">
    <source>
        <dbReference type="Proteomes" id="UP000218231"/>
    </source>
</evidence>
<dbReference type="PANTHER" id="PTHR15688">
    <property type="entry name" value="KINETOCHORE-ASSOCIATED PROTEIN 1"/>
    <property type="match status" value="1"/>
</dbReference>
<dbReference type="STRING" id="2018661.A0A2A2K9S5"/>
<dbReference type="GO" id="GO:0005828">
    <property type="term" value="C:kinetochore microtubule"/>
    <property type="evidence" value="ECO:0007669"/>
    <property type="project" value="TreeGrafter"/>
</dbReference>
<dbReference type="Pfam" id="PF24520">
    <property type="entry name" value="ARM_KNTC1_1st"/>
    <property type="match status" value="1"/>
</dbReference>
<dbReference type="SUPFAM" id="SSF50978">
    <property type="entry name" value="WD40 repeat-like"/>
    <property type="match status" value="1"/>
</dbReference>
<dbReference type="InterPro" id="IPR055403">
    <property type="entry name" value="ARM_KNTC1_1st"/>
</dbReference>
<sequence length="780" mass="88744">MRIQSVEFGPEREETKTVLIDKEALTAHVFFEVKEVAAFHGLTNDCLTGDVEGDENADPSNPSAGCRPLLHSATNANWIAVSCDFDASFFYYSPSGSSSSCYSQYMRLTLKEADGKIASMCWLPGTSAIVVVTTEKKMMIVDAATKAVLYKTITAIQTDAPFLSVKELLDSLELWLVNDAGEWMRWTVNIEAVNKGVELKEQDMVQAAGNFIEASTCPTRFVDVLNGLFFFFGLSSDGRIWVIEPETRISYQMELKDKCIRLHEYCNGRYLLCLTESGNMYVFEQATMTPIFIRSITKPEKAEKIVDFVCTENPNFLGEFSILVLTSEAGAHRLEVRSFPSEQTTYSARTNRATQIFVSADQTSNMLFMLEIDEEYGQTVNLRELTEMQPEKRLEKLISKRRFDEAEAFAKQFGLDLQKIYTRRIYCLVEDIELADTAQEKTTIMAKLVSAFQQLSDDNLIGDLCFSVAMTIGNGDMIAQLLEISKKRNVTDSETTDRLSSLGYMFTSYRMIFGPAASYDDVSYWKLFIEGISSKDVWPKIFESLISKEMIHESRVLWHRHQKAIISFYADAEKGFERISDLFIIFQQVLLLNLARWQQVVDFLVEDLMIALIQNDSFEAFEEFSHLMKNLISDLEVNEGNNFPDNSLHVALSFERMLRNVTQTTISPSRQAALGFYAASLKKSEAKAAIEDMATCAINLNAIKRLKEVYNYEIGYKEFAKLTPERICHNILNRQLDKMDLFRSNLEQYVKPYMAEHRLDVNATLFSYIQASTKGEVVHS</sequence>
<dbReference type="GO" id="GO:0000070">
    <property type="term" value="P:mitotic sister chromatid segregation"/>
    <property type="evidence" value="ECO:0007669"/>
    <property type="project" value="TreeGrafter"/>
</dbReference>
<dbReference type="Proteomes" id="UP000218231">
    <property type="component" value="Unassembled WGS sequence"/>
</dbReference>
<evidence type="ECO:0000313" key="2">
    <source>
        <dbReference type="EMBL" id="PAV70694.1"/>
    </source>
</evidence>
<feature type="domain" description="KNTC1 first ARM-repeats" evidence="1">
    <location>
        <begin position="396"/>
        <end position="648"/>
    </location>
</feature>
<dbReference type="GO" id="GO:1990423">
    <property type="term" value="C:RZZ complex"/>
    <property type="evidence" value="ECO:0007669"/>
    <property type="project" value="TreeGrafter"/>
</dbReference>
<evidence type="ECO:0000259" key="1">
    <source>
        <dbReference type="Pfam" id="PF24520"/>
    </source>
</evidence>
<dbReference type="InterPro" id="IPR052802">
    <property type="entry name" value="KNTC1"/>
</dbReference>
<dbReference type="EMBL" id="LIAE01009225">
    <property type="protein sequence ID" value="PAV70694.1"/>
    <property type="molecule type" value="Genomic_DNA"/>
</dbReference>
<dbReference type="OrthoDB" id="5868545at2759"/>
<gene>
    <name evidence="2" type="ORF">WR25_06759</name>
</gene>
<organism evidence="2 3">
    <name type="scientific">Diploscapter pachys</name>
    <dbReference type="NCBI Taxonomy" id="2018661"/>
    <lineage>
        <taxon>Eukaryota</taxon>
        <taxon>Metazoa</taxon>
        <taxon>Ecdysozoa</taxon>
        <taxon>Nematoda</taxon>
        <taxon>Chromadorea</taxon>
        <taxon>Rhabditida</taxon>
        <taxon>Rhabditina</taxon>
        <taxon>Rhabditomorpha</taxon>
        <taxon>Rhabditoidea</taxon>
        <taxon>Rhabditidae</taxon>
        <taxon>Diploscapter</taxon>
    </lineage>
</organism>
<dbReference type="GO" id="GO:0005737">
    <property type="term" value="C:cytoplasm"/>
    <property type="evidence" value="ECO:0007669"/>
    <property type="project" value="TreeGrafter"/>
</dbReference>
<dbReference type="AlphaFoldDB" id="A0A2A2K9S5"/>
<accession>A0A2A2K9S5</accession>
<dbReference type="InterPro" id="IPR036322">
    <property type="entry name" value="WD40_repeat_dom_sf"/>
</dbReference>
<reference evidence="2 3" key="1">
    <citation type="journal article" date="2017" name="Curr. Biol.">
        <title>Genome architecture and evolution of a unichromosomal asexual nematode.</title>
        <authorList>
            <person name="Fradin H."/>
            <person name="Zegar C."/>
            <person name="Gutwein M."/>
            <person name="Lucas J."/>
            <person name="Kovtun M."/>
            <person name="Corcoran D."/>
            <person name="Baugh L.R."/>
            <person name="Kiontke K."/>
            <person name="Gunsalus K."/>
            <person name="Fitch D.H."/>
            <person name="Piano F."/>
        </authorList>
    </citation>
    <scope>NUCLEOTIDE SEQUENCE [LARGE SCALE GENOMIC DNA]</scope>
    <source>
        <strain evidence="2">PF1309</strain>
    </source>
</reference>
<dbReference type="PANTHER" id="PTHR15688:SF1">
    <property type="entry name" value="KINETOCHORE-ASSOCIATED PROTEIN 1"/>
    <property type="match status" value="1"/>
</dbReference>
<proteinExistence type="predicted"/>
<protein>
    <recommendedName>
        <fullName evidence="1">KNTC1 first ARM-repeats domain-containing protein</fullName>
    </recommendedName>
</protein>
<name>A0A2A2K9S5_9BILA</name>
<dbReference type="GO" id="GO:0031267">
    <property type="term" value="F:small GTPase binding"/>
    <property type="evidence" value="ECO:0007669"/>
    <property type="project" value="TreeGrafter"/>
</dbReference>
<dbReference type="GO" id="GO:0007094">
    <property type="term" value="P:mitotic spindle assembly checkpoint signaling"/>
    <property type="evidence" value="ECO:0007669"/>
    <property type="project" value="TreeGrafter"/>
</dbReference>
<keyword evidence="3" id="KW-1185">Reference proteome</keyword>
<dbReference type="GO" id="GO:1903394">
    <property type="term" value="P:protein localization to kinetochore involved in kinetochore assembly"/>
    <property type="evidence" value="ECO:0007669"/>
    <property type="project" value="TreeGrafter"/>
</dbReference>
<comment type="caution">
    <text evidence="2">The sequence shown here is derived from an EMBL/GenBank/DDBJ whole genome shotgun (WGS) entry which is preliminary data.</text>
</comment>